<dbReference type="CDD" id="cd01949">
    <property type="entry name" value="GGDEF"/>
    <property type="match status" value="1"/>
</dbReference>
<dbReference type="PROSITE" id="PS50887">
    <property type="entry name" value="GGDEF"/>
    <property type="match status" value="1"/>
</dbReference>
<dbReference type="SMART" id="SM00052">
    <property type="entry name" value="EAL"/>
    <property type="match status" value="1"/>
</dbReference>
<comment type="cofactor">
    <cofactor evidence="1">
        <name>Mg(2+)</name>
        <dbReference type="ChEBI" id="CHEBI:18420"/>
    </cofactor>
</comment>
<dbReference type="InterPro" id="IPR035919">
    <property type="entry name" value="EAL_sf"/>
</dbReference>
<comment type="catalytic activity">
    <reaction evidence="4">
        <text>3',3'-c-di-GMP + H2O = 5'-phosphoguanylyl(3'-&gt;5')guanosine + H(+)</text>
        <dbReference type="Rhea" id="RHEA:24902"/>
        <dbReference type="ChEBI" id="CHEBI:15377"/>
        <dbReference type="ChEBI" id="CHEBI:15378"/>
        <dbReference type="ChEBI" id="CHEBI:58754"/>
        <dbReference type="ChEBI" id="CHEBI:58805"/>
        <dbReference type="EC" id="3.1.4.52"/>
    </reaction>
    <physiologicalReaction direction="left-to-right" evidence="4">
        <dbReference type="Rhea" id="RHEA:24903"/>
    </physiologicalReaction>
</comment>
<dbReference type="Gene3D" id="3.30.70.270">
    <property type="match status" value="1"/>
</dbReference>
<dbReference type="InterPro" id="IPR000700">
    <property type="entry name" value="PAS-assoc_C"/>
</dbReference>
<comment type="caution">
    <text evidence="8">The sequence shown here is derived from an EMBL/GenBank/DDBJ whole genome shotgun (WGS) entry which is preliminary data.</text>
</comment>
<dbReference type="InterPro" id="IPR043128">
    <property type="entry name" value="Rev_trsase/Diguanyl_cyclase"/>
</dbReference>
<dbReference type="Gene3D" id="3.30.450.40">
    <property type="match status" value="4"/>
</dbReference>
<dbReference type="PROSITE" id="PS50883">
    <property type="entry name" value="EAL"/>
    <property type="match status" value="1"/>
</dbReference>
<dbReference type="Proteomes" id="UP001069090">
    <property type="component" value="Unassembled WGS sequence"/>
</dbReference>
<dbReference type="Pfam" id="PF00563">
    <property type="entry name" value="EAL"/>
    <property type="match status" value="1"/>
</dbReference>
<evidence type="ECO:0000259" key="7">
    <source>
        <dbReference type="PROSITE" id="PS50887"/>
    </source>
</evidence>
<dbReference type="Pfam" id="PF08447">
    <property type="entry name" value="PAS_3"/>
    <property type="match status" value="1"/>
</dbReference>
<dbReference type="InterPro" id="IPR013655">
    <property type="entry name" value="PAS_fold_3"/>
</dbReference>
<dbReference type="EC" id="3.1.4.52" evidence="2"/>
<dbReference type="NCBIfam" id="TIGR00229">
    <property type="entry name" value="sensory_box"/>
    <property type="match status" value="1"/>
</dbReference>
<protein>
    <recommendedName>
        <fullName evidence="2">cyclic-guanylate-specific phosphodiesterase</fullName>
        <ecNumber evidence="2">3.1.4.52</ecNumber>
    </recommendedName>
</protein>
<dbReference type="Gene3D" id="3.30.450.20">
    <property type="entry name" value="PAS domain"/>
    <property type="match status" value="1"/>
</dbReference>
<sequence>MAITTTPSALDGLLDPHYLATAIKACRQNKSLTVDELAILANVPAELVYALEDEQTIAIEVANVLQLLEVVFPEQFHKSNLDQYSQRITRINQQQLVINSLVSQKAIYDSDFNAAAAIIVAELAKTLAAEYAGIWLFDEGKQSLFCAAAYSLSAAAAPPEAYSLKNFPDYFKHAGSKRTRVADFTKPNPVISEFCQQELTCWGASAALCTSIYLHDEPLGIVFTEHVGDKRLWHSDEVSFHGEVANIITLAYMNAESKASRLILLEKQRLYHSTIFELSRMDSIINGDIATAVPVITERVAQVLKVAVVDIWLMNPSQDTLLGLDEYHSDDQQHQRPQNYSRKKFPRLFQAIEQERVVVANDVRSDIRVNEDMALFTSEGISSLLCVAVRAQGKTVAVLSIEHVGEPKNWQPDEIAFAGEVSEQVSQLVINYNHAKKDISSKRRKTIEKNCQQATKSLLVNSLYEQEDYRKSIEEVCRLLSGVLEAEFVSAYLLDAKKNNINGLALYQLSKKDFSYPNNYQWQEGQQYYRLLAKEKAMICHDCQNDKRFAEFDESHREQDIRALIEVAVCQGDDMVGMLTVEHIKEPRQWLDEEVALCISAAEKISHILAKNEKHQAEQRYQQQLQREKLQNQAVLTLLKGRASIDNDRHKTIEEVCKLTAEVLQVEYAGVYLFDDKKEHLYSESLYSLSSQVFWTEKDIYAISEAQDYYRELEEHRTLTSSDCLNDERLKGLSYIEEDGVQASADTLIRVNGVSVGVLNVEHTEQREWHKDEMAYMGTVADHIAQVMLADEMRRESDAYASVAKRRQELEHMVNHGQFVLIDWVGESWKIRFISKSISQFGYEADDFYQGRVSFFDRIHADDAREVDRRLKEFEVDKNTDKLSFEYRLLTQDGEARWIEELAQVVRDEDDGVLRYYSVIHDITSRKVIEESLLESKEKMQRMAFYDALTGLENRALFKQQLEHAIKTSHRQRKPVALLYLDVDNFKMVNDTLGHDAGDTLLKIVADRLLGCVREDDTVARIGGDEFTVLLTEVKGRPGTKRAAEKIIDVFTKPIRLNDQELIISPSIGITMCPEDGVDSTLLMKNADLAMYKAKALGRNNFQFYTEDLDSEISKRVQLEAELRQALSQKQFELYFQPIIDLSSLRCVSVEALVRWHHPERGLVPPDEFIPVAEDTGLIIPLGEQIFVMACEQAAKLKQAGLGNIKIAVNLSARQFHDPDLLAMVTQYLQDAGLEAGQLGLEVTESLLMDKVENAIVTLKGLKALGFSLSIDDFGTGYSSLSYLKRLPIDTVKVDRSFVRDIPGDRNDMEITAAVIAMAHKLNLNVVAEGVEELAQQSFLIQNDCNFAQGYYYSRPVSGSDLVAVINAMESKQI</sequence>
<dbReference type="InterPro" id="IPR003018">
    <property type="entry name" value="GAF"/>
</dbReference>
<proteinExistence type="predicted"/>
<feature type="domain" description="EAL" evidence="6">
    <location>
        <begin position="1116"/>
        <end position="1370"/>
    </location>
</feature>
<dbReference type="InterPro" id="IPR001633">
    <property type="entry name" value="EAL_dom"/>
</dbReference>
<evidence type="ECO:0000259" key="5">
    <source>
        <dbReference type="PROSITE" id="PS50113"/>
    </source>
</evidence>
<dbReference type="SUPFAM" id="SSF55785">
    <property type="entry name" value="PYP-like sensor domain (PAS domain)"/>
    <property type="match status" value="1"/>
</dbReference>
<dbReference type="Pfam" id="PF00990">
    <property type="entry name" value="GGDEF"/>
    <property type="match status" value="1"/>
</dbReference>
<dbReference type="CDD" id="cd00130">
    <property type="entry name" value="PAS"/>
    <property type="match status" value="1"/>
</dbReference>
<dbReference type="SUPFAM" id="SSF55781">
    <property type="entry name" value="GAF domain-like"/>
    <property type="match status" value="4"/>
</dbReference>
<dbReference type="InterPro" id="IPR035965">
    <property type="entry name" value="PAS-like_dom_sf"/>
</dbReference>
<dbReference type="PANTHER" id="PTHR44757">
    <property type="entry name" value="DIGUANYLATE CYCLASE DGCP"/>
    <property type="match status" value="1"/>
</dbReference>
<dbReference type="PROSITE" id="PS50113">
    <property type="entry name" value="PAC"/>
    <property type="match status" value="1"/>
</dbReference>
<dbReference type="InterPro" id="IPR001610">
    <property type="entry name" value="PAC"/>
</dbReference>
<dbReference type="FunFam" id="3.30.70.270:FF:000001">
    <property type="entry name" value="Diguanylate cyclase domain protein"/>
    <property type="match status" value="1"/>
</dbReference>
<dbReference type="SMART" id="SM00086">
    <property type="entry name" value="PAC"/>
    <property type="match status" value="1"/>
</dbReference>
<dbReference type="SUPFAM" id="SSF141868">
    <property type="entry name" value="EAL domain-like"/>
    <property type="match status" value="1"/>
</dbReference>
<evidence type="ECO:0000313" key="8">
    <source>
        <dbReference type="EMBL" id="MCZ0865544.1"/>
    </source>
</evidence>
<dbReference type="Pfam" id="PF01590">
    <property type="entry name" value="GAF"/>
    <property type="match status" value="4"/>
</dbReference>
<dbReference type="RefSeq" id="WP_258331690.1">
    <property type="nucleotide sequence ID" value="NZ_JAPTGG010000007.1"/>
</dbReference>
<dbReference type="Gene3D" id="3.20.20.450">
    <property type="entry name" value="EAL domain"/>
    <property type="match status" value="1"/>
</dbReference>
<dbReference type="NCBIfam" id="TIGR00254">
    <property type="entry name" value="GGDEF"/>
    <property type="match status" value="1"/>
</dbReference>
<evidence type="ECO:0000259" key="6">
    <source>
        <dbReference type="PROSITE" id="PS50883"/>
    </source>
</evidence>
<accession>A0A9J6RMX7</accession>
<dbReference type="SMART" id="SM00267">
    <property type="entry name" value="GGDEF"/>
    <property type="match status" value="1"/>
</dbReference>
<dbReference type="GO" id="GO:0071732">
    <property type="term" value="P:cellular response to nitric oxide"/>
    <property type="evidence" value="ECO:0007669"/>
    <property type="project" value="UniProtKB-ARBA"/>
</dbReference>
<keyword evidence="3" id="KW-0973">c-di-GMP</keyword>
<organism evidence="8 9">
    <name type="scientific">Dasania phycosphaerae</name>
    <dbReference type="NCBI Taxonomy" id="2950436"/>
    <lineage>
        <taxon>Bacteria</taxon>
        <taxon>Pseudomonadati</taxon>
        <taxon>Pseudomonadota</taxon>
        <taxon>Gammaproteobacteria</taxon>
        <taxon>Cellvibrionales</taxon>
        <taxon>Spongiibacteraceae</taxon>
        <taxon>Dasania</taxon>
    </lineage>
</organism>
<dbReference type="InterPro" id="IPR052155">
    <property type="entry name" value="Biofilm_reg_signaling"/>
</dbReference>
<evidence type="ECO:0000256" key="3">
    <source>
        <dbReference type="ARBA" id="ARBA00022636"/>
    </source>
</evidence>
<evidence type="ECO:0000256" key="4">
    <source>
        <dbReference type="ARBA" id="ARBA00051114"/>
    </source>
</evidence>
<feature type="domain" description="PAC" evidence="5">
    <location>
        <begin position="883"/>
        <end position="935"/>
    </location>
</feature>
<dbReference type="InterPro" id="IPR000160">
    <property type="entry name" value="GGDEF_dom"/>
</dbReference>
<dbReference type="CDD" id="cd01948">
    <property type="entry name" value="EAL"/>
    <property type="match status" value="1"/>
</dbReference>
<dbReference type="InterPro" id="IPR029016">
    <property type="entry name" value="GAF-like_dom_sf"/>
</dbReference>
<dbReference type="FunFam" id="3.20.20.450:FF:000001">
    <property type="entry name" value="Cyclic di-GMP phosphodiesterase yahA"/>
    <property type="match status" value="1"/>
</dbReference>
<dbReference type="InterPro" id="IPR000014">
    <property type="entry name" value="PAS"/>
</dbReference>
<keyword evidence="9" id="KW-1185">Reference proteome</keyword>
<dbReference type="PANTHER" id="PTHR44757:SF2">
    <property type="entry name" value="BIOFILM ARCHITECTURE MAINTENANCE PROTEIN MBAA"/>
    <property type="match status" value="1"/>
</dbReference>
<feature type="domain" description="GGDEF" evidence="7">
    <location>
        <begin position="974"/>
        <end position="1107"/>
    </location>
</feature>
<dbReference type="SUPFAM" id="SSF55073">
    <property type="entry name" value="Nucleotide cyclase"/>
    <property type="match status" value="1"/>
</dbReference>
<dbReference type="InterPro" id="IPR029787">
    <property type="entry name" value="Nucleotide_cyclase"/>
</dbReference>
<dbReference type="EMBL" id="JAPTGG010000007">
    <property type="protein sequence ID" value="MCZ0865544.1"/>
    <property type="molecule type" value="Genomic_DNA"/>
</dbReference>
<dbReference type="GO" id="GO:0071111">
    <property type="term" value="F:cyclic-guanylate-specific phosphodiesterase activity"/>
    <property type="evidence" value="ECO:0007669"/>
    <property type="project" value="UniProtKB-EC"/>
</dbReference>
<evidence type="ECO:0000256" key="2">
    <source>
        <dbReference type="ARBA" id="ARBA00012282"/>
    </source>
</evidence>
<evidence type="ECO:0000256" key="1">
    <source>
        <dbReference type="ARBA" id="ARBA00001946"/>
    </source>
</evidence>
<evidence type="ECO:0000313" key="9">
    <source>
        <dbReference type="Proteomes" id="UP001069090"/>
    </source>
</evidence>
<reference evidence="8 9" key="1">
    <citation type="submission" date="2022-12" db="EMBL/GenBank/DDBJ databases">
        <title>Dasania phycosphaerae sp. nov., isolated from particulate material of the south coast of Korea.</title>
        <authorList>
            <person name="Jiang Y."/>
        </authorList>
    </citation>
    <scope>NUCLEOTIDE SEQUENCE [LARGE SCALE GENOMIC DNA]</scope>
    <source>
        <strain evidence="8 9">GY-19</strain>
    </source>
</reference>
<gene>
    <name evidence="8" type="ORF">O0V09_10050</name>
</gene>
<dbReference type="SMART" id="SM00065">
    <property type="entry name" value="GAF"/>
    <property type="match status" value="4"/>
</dbReference>
<name>A0A9J6RMX7_9GAMM</name>